<name>A0AAX1Z4Y2_CAMJU</name>
<gene>
    <name evidence="1" type="ORF">C3I27_04020</name>
</gene>
<evidence type="ECO:0000313" key="2">
    <source>
        <dbReference type="Proteomes" id="UP000287197"/>
    </source>
</evidence>
<dbReference type="AlphaFoldDB" id="A0AAX1Z4Y2"/>
<evidence type="ECO:0000313" key="1">
    <source>
        <dbReference type="EMBL" id="RTI48595.1"/>
    </source>
</evidence>
<reference evidence="1" key="1">
    <citation type="submission" date="2018-01" db="EMBL/GenBank/DDBJ databases">
        <authorList>
            <person name="Kovanen S."/>
            <person name="Nieminen T."/>
            <person name="Pohja-Mykra M."/>
            <person name="Raunio-Saarnisto M."/>
            <person name="Sauvala M."/>
            <person name="Fredriksson-Ahomaa M."/>
            <person name="Hanninen M.-L."/>
            <person name="Kivisto R."/>
        </authorList>
    </citation>
    <scope>NUCLEOTIDE SEQUENCE</scope>
    <source>
        <strain evidence="1">SO-26</strain>
    </source>
</reference>
<protein>
    <submittedName>
        <fullName evidence="1">Uncharacterized protein</fullName>
    </submittedName>
</protein>
<organism evidence="1 2">
    <name type="scientific">Campylobacter jejuni</name>
    <dbReference type="NCBI Taxonomy" id="197"/>
    <lineage>
        <taxon>Bacteria</taxon>
        <taxon>Pseudomonadati</taxon>
        <taxon>Campylobacterota</taxon>
        <taxon>Epsilonproteobacteria</taxon>
        <taxon>Campylobacterales</taxon>
        <taxon>Campylobacteraceae</taxon>
        <taxon>Campylobacter</taxon>
    </lineage>
</organism>
<accession>A0AAX1Z4Y2</accession>
<sequence>MKGKMQNIEIDVNVGEVLGQIETEYLLHELSVRPLLYTDIISLIRDTLDEDELKTLKNEVHQMIKVTKEKQ</sequence>
<dbReference type="Proteomes" id="UP000287197">
    <property type="component" value="Unassembled WGS sequence"/>
</dbReference>
<proteinExistence type="predicted"/>
<reference evidence="1" key="2">
    <citation type="journal article" date="2019" name="Appl. Environ. Microbiol.">
        <title>Population genetics and characterization of Campylobacter jejuni isolates in western jackdaws and game birds in Finland.</title>
        <authorList>
            <person name="Kovanen S."/>
            <person name="Rossi M."/>
            <person name="Pohja-Mykra M."/>
            <person name="Nieminen T."/>
            <person name="Raunio-Saarnisto M."/>
            <person name="Sauvala M."/>
            <person name="Fredriksson-Ahomaa M."/>
            <person name="Hanninen M.L."/>
            <person name="Kivisto R."/>
        </authorList>
    </citation>
    <scope>NUCLEOTIDE SEQUENCE</scope>
    <source>
        <strain evidence="1">SO-26</strain>
    </source>
</reference>
<comment type="caution">
    <text evidence="1">The sequence shown here is derived from an EMBL/GenBank/DDBJ whole genome shotgun (WGS) entry which is preliminary data.</text>
</comment>
<dbReference type="EMBL" id="PQZD01000003">
    <property type="protein sequence ID" value="RTI48595.1"/>
    <property type="molecule type" value="Genomic_DNA"/>
</dbReference>